<dbReference type="InterPro" id="IPR002885">
    <property type="entry name" value="PPR_rpt"/>
</dbReference>
<dbReference type="GO" id="GO:0005840">
    <property type="term" value="C:ribosome"/>
    <property type="evidence" value="ECO:0007669"/>
    <property type="project" value="UniProtKB-KW"/>
</dbReference>
<feature type="repeat" description="PPR" evidence="3">
    <location>
        <begin position="151"/>
        <end position="182"/>
    </location>
</feature>
<dbReference type="PANTHER" id="PTHR21393">
    <property type="entry name" value="MITOCHONDRIAL 28S RIBOSOMAL PROTEIN S27"/>
    <property type="match status" value="1"/>
</dbReference>
<evidence type="ECO:0000313" key="4">
    <source>
        <dbReference type="EMBL" id="JAP66428.1"/>
    </source>
</evidence>
<keyword evidence="2" id="KW-0496">Mitochondrion</keyword>
<reference evidence="4" key="1">
    <citation type="journal article" date="2017" name="Ticks Tick Borne Dis.">
        <title>An insight into the sialome of Hyalomma excavatum.</title>
        <authorList>
            <person name="Ribeiro J.M."/>
            <person name="Slovak M."/>
            <person name="Francischetti I.M."/>
        </authorList>
    </citation>
    <scope>NUCLEOTIDE SEQUENCE</scope>
    <source>
        <strain evidence="4">Samish</strain>
        <tissue evidence="4">Salivary glands</tissue>
    </source>
</reference>
<accession>A0A131XJW1</accession>
<dbReference type="AlphaFoldDB" id="A0A131XJW1"/>
<sequence>MAQCMSSACRSARVSRQLFSGFKKSQRLRFSSRTLLSEAYYCRDAWNKRTTEDPVLRDTSIDSYFVELSKKFGTKAKASAVDVDVYLNKVTSKDYAVEFETVLNRHRRSRQSADTLPSTHAAVVRYFLDTDQHDVLMRLLPNRLEYGIFPDTHTFNILMDTFVKLGNHRDAVKVAIEMMLQESTGNGVSRLLALYSCYNYLRDPKPEPWDPHAKIPEQEEDDDEEIFVRVPKIPNPFFDDHFDLNEPDHLIGKTLMLFCDGVDDLLHRSYYLVGCGLYQKWAKSLEFLEALLKRIGDAGELLTKSAVESFRQSMSKEDGGLKEDDELRQKLEAALTQLEHSKRCSDADVHELMLEALKQLPALEPADIEAQKRDFELWQRLRHEALEEQRQRIDREQTIEAIRLRRKELGEKEELLYAFENWDQLEMKLAEVEVEMKDLAAKENVEEEYIPPDIRKPRPA</sequence>
<dbReference type="Gene3D" id="1.25.40.10">
    <property type="entry name" value="Tetratricopeptide repeat domain"/>
    <property type="match status" value="1"/>
</dbReference>
<organism evidence="4">
    <name type="scientific">Hyalomma excavatum</name>
    <dbReference type="NCBI Taxonomy" id="257692"/>
    <lineage>
        <taxon>Eukaryota</taxon>
        <taxon>Metazoa</taxon>
        <taxon>Ecdysozoa</taxon>
        <taxon>Arthropoda</taxon>
        <taxon>Chelicerata</taxon>
        <taxon>Arachnida</taxon>
        <taxon>Acari</taxon>
        <taxon>Parasitiformes</taxon>
        <taxon>Ixodida</taxon>
        <taxon>Ixodoidea</taxon>
        <taxon>Ixodidae</taxon>
        <taxon>Hyalomminae</taxon>
        <taxon>Hyalomma</taxon>
    </lineage>
</organism>
<evidence type="ECO:0000256" key="1">
    <source>
        <dbReference type="ARBA" id="ARBA00004173"/>
    </source>
</evidence>
<dbReference type="GO" id="GO:0005739">
    <property type="term" value="C:mitochondrion"/>
    <property type="evidence" value="ECO:0007669"/>
    <property type="project" value="UniProtKB-SubCell"/>
</dbReference>
<dbReference type="InterPro" id="IPR019266">
    <property type="entry name" value="Ribosomal_mS27"/>
</dbReference>
<keyword evidence="4" id="KW-0687">Ribonucleoprotein</keyword>
<evidence type="ECO:0000256" key="2">
    <source>
        <dbReference type="ARBA" id="ARBA00023128"/>
    </source>
</evidence>
<dbReference type="InterPro" id="IPR011990">
    <property type="entry name" value="TPR-like_helical_dom_sf"/>
</dbReference>
<dbReference type="Pfam" id="PF10037">
    <property type="entry name" value="MRP-S27"/>
    <property type="match status" value="1"/>
</dbReference>
<name>A0A131XJW1_9ACAR</name>
<dbReference type="PANTHER" id="PTHR21393:SF0">
    <property type="entry name" value="SMALL RIBOSOMAL SUBUNIT PROTEIN MS27"/>
    <property type="match status" value="1"/>
</dbReference>
<protein>
    <submittedName>
        <fullName evidence="4">Putative mitochondrial 28s ribosomal protein s27</fullName>
    </submittedName>
</protein>
<keyword evidence="4" id="KW-0689">Ribosomal protein</keyword>
<comment type="subcellular location">
    <subcellularLocation>
        <location evidence="1">Mitochondrion</location>
    </subcellularLocation>
</comment>
<evidence type="ECO:0000256" key="3">
    <source>
        <dbReference type="PROSITE-ProRule" id="PRU00708"/>
    </source>
</evidence>
<dbReference type="PROSITE" id="PS51375">
    <property type="entry name" value="PPR"/>
    <property type="match status" value="1"/>
</dbReference>
<dbReference type="EMBL" id="GEFH01002153">
    <property type="protein sequence ID" value="JAP66428.1"/>
    <property type="molecule type" value="mRNA"/>
</dbReference>
<dbReference type="InterPro" id="IPR034913">
    <property type="entry name" value="mS27/PTCD2"/>
</dbReference>
<proteinExistence type="evidence at transcript level"/>